<feature type="compositionally biased region" description="Basic and acidic residues" evidence="2">
    <location>
        <begin position="771"/>
        <end position="796"/>
    </location>
</feature>
<evidence type="ECO:0000313" key="4">
    <source>
        <dbReference type="EMBL" id="JAS16278.1"/>
    </source>
</evidence>
<dbReference type="InterPro" id="IPR036020">
    <property type="entry name" value="WW_dom_sf"/>
</dbReference>
<feature type="region of interest" description="Disordered" evidence="2">
    <location>
        <begin position="418"/>
        <end position="502"/>
    </location>
</feature>
<feature type="region of interest" description="Disordered" evidence="2">
    <location>
        <begin position="250"/>
        <end position="324"/>
    </location>
</feature>
<dbReference type="GO" id="GO:0005694">
    <property type="term" value="C:chromosome"/>
    <property type="evidence" value="ECO:0007669"/>
    <property type="project" value="TreeGrafter"/>
</dbReference>
<accession>A0A1B6CS80</accession>
<dbReference type="AlphaFoldDB" id="A0A1B6CS80"/>
<feature type="region of interest" description="Disordered" evidence="2">
    <location>
        <begin position="766"/>
        <end position="796"/>
    </location>
</feature>
<organism evidence="4">
    <name type="scientific">Clastoptera arizonana</name>
    <name type="common">Arizona spittle bug</name>
    <dbReference type="NCBI Taxonomy" id="38151"/>
    <lineage>
        <taxon>Eukaryota</taxon>
        <taxon>Metazoa</taxon>
        <taxon>Ecdysozoa</taxon>
        <taxon>Arthropoda</taxon>
        <taxon>Hexapoda</taxon>
        <taxon>Insecta</taxon>
        <taxon>Pterygota</taxon>
        <taxon>Neoptera</taxon>
        <taxon>Paraneoptera</taxon>
        <taxon>Hemiptera</taxon>
        <taxon>Auchenorrhyncha</taxon>
        <taxon>Cercopoidea</taxon>
        <taxon>Clastopteridae</taxon>
        <taxon>Clastoptera</taxon>
    </lineage>
</organism>
<dbReference type="PROSITE" id="PS50020">
    <property type="entry name" value="WW_DOMAIN_2"/>
    <property type="match status" value="1"/>
</dbReference>
<dbReference type="SMART" id="SM00456">
    <property type="entry name" value="WW"/>
    <property type="match status" value="1"/>
</dbReference>
<feature type="non-terminal residue" evidence="4">
    <location>
        <position position="796"/>
    </location>
</feature>
<feature type="region of interest" description="Disordered" evidence="2">
    <location>
        <begin position="1"/>
        <end position="37"/>
    </location>
</feature>
<evidence type="ECO:0000256" key="1">
    <source>
        <dbReference type="SAM" id="Coils"/>
    </source>
</evidence>
<dbReference type="InterPro" id="IPR001202">
    <property type="entry name" value="WW_dom"/>
</dbReference>
<evidence type="ECO:0000259" key="3">
    <source>
        <dbReference type="PROSITE" id="PS50020"/>
    </source>
</evidence>
<feature type="compositionally biased region" description="Basic and acidic residues" evidence="2">
    <location>
        <begin position="250"/>
        <end position="312"/>
    </location>
</feature>
<dbReference type="SUPFAM" id="SSF51045">
    <property type="entry name" value="WW domain"/>
    <property type="match status" value="1"/>
</dbReference>
<keyword evidence="1" id="KW-0175">Coiled coil</keyword>
<feature type="non-terminal residue" evidence="4">
    <location>
        <position position="1"/>
    </location>
</feature>
<dbReference type="Gene3D" id="2.20.70.10">
    <property type="match status" value="1"/>
</dbReference>
<feature type="compositionally biased region" description="Pro residues" evidence="2">
    <location>
        <begin position="438"/>
        <end position="458"/>
    </location>
</feature>
<proteinExistence type="predicted"/>
<feature type="compositionally biased region" description="Acidic residues" evidence="2">
    <location>
        <begin position="657"/>
        <end position="690"/>
    </location>
</feature>
<feature type="domain" description="WW" evidence="3">
    <location>
        <begin position="607"/>
        <end position="640"/>
    </location>
</feature>
<evidence type="ECO:0000256" key="2">
    <source>
        <dbReference type="SAM" id="MobiDB-lite"/>
    </source>
</evidence>
<dbReference type="GO" id="GO:0046975">
    <property type="term" value="F:histone H3K36 methyltransferase activity"/>
    <property type="evidence" value="ECO:0007669"/>
    <property type="project" value="InterPro"/>
</dbReference>
<dbReference type="PROSITE" id="PS01159">
    <property type="entry name" value="WW_DOMAIN_1"/>
    <property type="match status" value="1"/>
</dbReference>
<dbReference type="CDD" id="cd00201">
    <property type="entry name" value="WW"/>
    <property type="match status" value="1"/>
</dbReference>
<feature type="coiled-coil region" evidence="1">
    <location>
        <begin position="739"/>
        <end position="766"/>
    </location>
</feature>
<dbReference type="PANTHER" id="PTHR46711:SF1">
    <property type="entry name" value="HISTONE-LYSINE N-METHYLTRANSFERASE SETD2"/>
    <property type="match status" value="1"/>
</dbReference>
<dbReference type="PANTHER" id="PTHR46711">
    <property type="entry name" value="HISTONE-LYSINE N-METHYLTRANSFERASE SETD2"/>
    <property type="match status" value="1"/>
</dbReference>
<gene>
    <name evidence="4" type="ORF">g.30979</name>
</gene>
<protein>
    <recommendedName>
        <fullName evidence="3">WW domain-containing protein</fullName>
    </recommendedName>
</protein>
<dbReference type="EMBL" id="GEDC01021020">
    <property type="protein sequence ID" value="JAS16278.1"/>
    <property type="molecule type" value="Transcribed_RNA"/>
</dbReference>
<dbReference type="Pfam" id="PF00397">
    <property type="entry name" value="WW"/>
    <property type="match status" value="1"/>
</dbReference>
<feature type="region of interest" description="Disordered" evidence="2">
    <location>
        <begin position="644"/>
        <end position="690"/>
    </location>
</feature>
<name>A0A1B6CS80_9HEMI</name>
<dbReference type="GO" id="GO:0005634">
    <property type="term" value="C:nucleus"/>
    <property type="evidence" value="ECO:0007669"/>
    <property type="project" value="TreeGrafter"/>
</dbReference>
<reference evidence="4" key="1">
    <citation type="submission" date="2015-12" db="EMBL/GenBank/DDBJ databases">
        <title>De novo transcriptome assembly of four potential Pierce s Disease insect vectors from Arizona vineyards.</title>
        <authorList>
            <person name="Tassone E.E."/>
        </authorList>
    </citation>
    <scope>NUCLEOTIDE SEQUENCE</scope>
</reference>
<dbReference type="GO" id="GO:0010468">
    <property type="term" value="P:regulation of gene expression"/>
    <property type="evidence" value="ECO:0007669"/>
    <property type="project" value="TreeGrafter"/>
</dbReference>
<sequence>EEPDKEGKWSDSSSKKERKERDYRKKKEEKRKENRERFNDMDLEEEIEKLVASGLKNRAHTLTLCRLMVRTEDNPSRSQLLKLIQKGDTACLRLFLDYHGLRLIWSWMMDPSTSSNFKIEIMETLKKLPIPNKTMLQDSKVLSVIEKWATSALSISVSDKERCSTDDDSERSKDYEIKYIEGEDTDSNKEMSESTRVFKTEEVQTNVDKRNIEEDSILEKLKELANSLLSEWSTLKEVFRIPKKERIEQMKEHEREADKMFKEKSEIDDKRDKQLFDRHWSNQDRYRNDRKRVRESPDLERSRKPRGDERNDPLLPKMSKNERRHLFEMKVAQEEEEERHRRQQEELWHQQQQQEQINMESTNFGQNGYPCYFDPVSQTWMQYQPDPNLVHSQQRTEHELFVSNNNNPSPFIYTQNHHPPFIEPNQTTSFPPSSMFSHPPPLPKQPLLPLPNHPPLTPQPLCNYSTSQYLQPPQAQFTQPPPFPSNPQQQMYQTSLPPPLPSPVQFQSPLQTQNISNQFSSLSPHPPPTNTPIPYQNVLSHSTPTNNHGTVTAIQTPVSTNPVIFQPPMQPSPQFSTQNSVPFSDSQPTTTVTAAAAPLPVYIPQPIKLPPKWKSAKDGDGRTYYYHVKTRISQWAPPIWVEPKALSQESESSSDVSESDDDSSTEEDEDPEEKEEEKEEEFLVDDCDNDVTDPVEEMVTSFVEDTALEEKPIKITSLVQERIISPRTEEEAIDGRAERLRYKENKEKLRRDKARLKDKMRARKLKKMKIKDRSRAHKCEADTSSDPGRRIKDSFL</sequence>
<dbReference type="InterPro" id="IPR042294">
    <property type="entry name" value="SETD2_animal"/>
</dbReference>